<feature type="transmembrane region" description="Helical" evidence="10">
    <location>
        <begin position="137"/>
        <end position="155"/>
    </location>
</feature>
<reference evidence="13 14" key="1">
    <citation type="journal article" date="2004" name="Proc. Natl. Acad. Sci. U.S.A.">
        <title>The diploid genome sequence of Candida albicans.</title>
        <authorList>
            <person name="Jones T."/>
            <person name="Federspiel N.A."/>
            <person name="Chibana H."/>
            <person name="Dungan J."/>
            <person name="Kalman S."/>
            <person name="Magee B.B."/>
            <person name="Newport G."/>
            <person name="Thorstenson Y.R."/>
            <person name="Agabian N."/>
            <person name="Magee P.T."/>
            <person name="Davis R.W."/>
            <person name="Scherer S."/>
        </authorList>
    </citation>
    <scope>NUCLEOTIDE SEQUENCE [LARGE SCALE GENOMIC DNA]</scope>
    <source>
        <strain evidence="14">SC5314 / ATCC MYA-2876</strain>
    </source>
</reference>
<evidence type="ECO:0000256" key="9">
    <source>
        <dbReference type="ARBA" id="ARBA00023180"/>
    </source>
</evidence>
<keyword evidence="14" id="KW-1185">Reference proteome</keyword>
<dbReference type="Gene3D" id="1.20.1740.10">
    <property type="entry name" value="Amino acid/polyamine transporter I"/>
    <property type="match status" value="1"/>
</dbReference>
<dbReference type="Proteomes" id="UP000000559">
    <property type="component" value="Chromosome R"/>
</dbReference>
<sequence>MEKSNNQIVTSEKAQDNISCSAVTTNSKQHLGFVDSFIDSFRRAPESNTSAENKRQTISKNELRLMAISTGLGTGLLVATGGRLRAAGPAGMVIAYAITGLVMLAPTVNSVAELAIAYPGLPGGFQSYYGKFIDESLGFALGWNYGFQWMCILALEFVTVSMTFKFWTTSVHADVFVAIFFIIVTLVNLGGAKVYAVTEAALNSIKIVFLVGFIIFGIIIDVGGGPNGFIGGKYYHSPGAFTSFKGLASVFVSGAFSLGGSEFISLSASETKHPKTAIRAASKLVYFRVIVLFLGSLTLVGLLVPRDSDNLMHGSGSSVSPYVLAAKLNGVKVIPHIINTVILLSVTSVACAAMYSSPRLIQSLAEQGLGPKWLDYIDKKGRPTRAWFITILAGAFGFIAAFKDHETVFMWLLSISGISFVMCWLFICVCHLRFRSALKLNGIDVKTLEYVSPTGIWGSYISIIINSLILVAQFWISLWPLGGDGKPNALSFFENFLGGPVFLICYIGHKLWTKNWKLYKKVEDIDVNKDRVVKDTEILHLENLEDKERYEKAPLWKKILIICFD</sequence>
<feature type="transmembrane region" description="Helical" evidence="10">
    <location>
        <begin position="455"/>
        <end position="476"/>
    </location>
</feature>
<dbReference type="GO" id="GO:0016020">
    <property type="term" value="C:membrane"/>
    <property type="evidence" value="ECO:0000318"/>
    <property type="project" value="GO_Central"/>
</dbReference>
<dbReference type="SMR" id="A0A1D8PU34"/>
<dbReference type="PANTHER" id="PTHR43341">
    <property type="entry name" value="AMINO ACID PERMEASE"/>
    <property type="match status" value="1"/>
</dbReference>
<dbReference type="InterPro" id="IPR050524">
    <property type="entry name" value="APC_YAT"/>
</dbReference>
<dbReference type="InterPro" id="IPR004841">
    <property type="entry name" value="AA-permease/SLC12A_dom"/>
</dbReference>
<feature type="transmembrane region" description="Helical" evidence="10">
    <location>
        <begin position="408"/>
        <end position="434"/>
    </location>
</feature>
<dbReference type="OrthoDB" id="3900342at2759"/>
<feature type="transmembrane region" description="Helical" evidence="10">
    <location>
        <begin position="386"/>
        <end position="402"/>
    </location>
</feature>
<dbReference type="GO" id="GO:0015171">
    <property type="term" value="F:amino acid transmembrane transporter activity"/>
    <property type="evidence" value="ECO:0000318"/>
    <property type="project" value="GO_Central"/>
</dbReference>
<dbReference type="PeptideAtlas" id="A0A1D8PU34"/>
<dbReference type="EMBL" id="CP017630">
    <property type="protein sequence ID" value="AOW31646.1"/>
    <property type="molecule type" value="Genomic_DNA"/>
</dbReference>
<dbReference type="CGD" id="CAL0000198749">
    <property type="gene designation" value="GNP3"/>
</dbReference>
<evidence type="ECO:0000313" key="14">
    <source>
        <dbReference type="Proteomes" id="UP000000559"/>
    </source>
</evidence>
<feature type="domain" description="Amino acid permease/ SLC12A" evidence="11">
    <location>
        <begin position="65"/>
        <end position="519"/>
    </location>
</feature>
<evidence type="ECO:0000259" key="11">
    <source>
        <dbReference type="Pfam" id="PF00324"/>
    </source>
</evidence>
<dbReference type="InParanoid" id="A0A1D8PU34"/>
<dbReference type="KEGG" id="cal:CAALFM_CR09910WA"/>
<evidence type="ECO:0000256" key="3">
    <source>
        <dbReference type="ARBA" id="ARBA00022448"/>
    </source>
</evidence>
<evidence type="ECO:0000313" key="12">
    <source>
        <dbReference type="CGD" id="CAL0000198749"/>
    </source>
</evidence>
<dbReference type="eggNOG" id="KOG1286">
    <property type="taxonomic scope" value="Eukaryota"/>
</dbReference>
<dbReference type="GO" id="GO:0003333">
    <property type="term" value="P:amino acid transmembrane transport"/>
    <property type="evidence" value="ECO:0000318"/>
    <property type="project" value="GO_Central"/>
</dbReference>
<dbReference type="FunFam" id="1.20.1740.10:FF:000017">
    <property type="entry name" value="Amino acid permease"/>
    <property type="match status" value="1"/>
</dbReference>
<evidence type="ECO:0000256" key="1">
    <source>
        <dbReference type="ARBA" id="ARBA00004651"/>
    </source>
</evidence>
<evidence type="ECO:0000256" key="2">
    <source>
        <dbReference type="ARBA" id="ARBA00006983"/>
    </source>
</evidence>
<evidence type="ECO:0000256" key="8">
    <source>
        <dbReference type="ARBA" id="ARBA00023136"/>
    </source>
</evidence>
<feature type="transmembrane region" description="Helical" evidence="10">
    <location>
        <begin position="207"/>
        <end position="226"/>
    </location>
</feature>
<dbReference type="OMA" id="WTTICIA"/>
<reference evidence="13 14" key="2">
    <citation type="journal article" date="2007" name="Genome Biol.">
        <title>Assembly of the Candida albicans genome into sixteen supercontigs aligned on the eight chromosomes.</title>
        <authorList>
            <person name="van het Hoog M."/>
            <person name="Rast T.J."/>
            <person name="Martchenko M."/>
            <person name="Grindle S."/>
            <person name="Dignard D."/>
            <person name="Hogues H."/>
            <person name="Cuomo C."/>
            <person name="Berriman M."/>
            <person name="Scherer S."/>
            <person name="Magee B.B."/>
            <person name="Whiteway M."/>
            <person name="Chibana H."/>
            <person name="Nantel A."/>
            <person name="Magee P.T."/>
        </authorList>
    </citation>
    <scope>GENOME REANNOTATION</scope>
    <source>
        <strain evidence="14">SC5314 / ATCC MYA-2876</strain>
    </source>
</reference>
<feature type="transmembrane region" description="Helical" evidence="10">
    <location>
        <begin position="285"/>
        <end position="304"/>
    </location>
</feature>
<dbReference type="VEuPathDB" id="FungiDB:CR_09910W_A"/>
<feature type="transmembrane region" description="Helical" evidence="10">
    <location>
        <begin position="63"/>
        <end position="81"/>
    </location>
</feature>
<name>A0A1D8PU34_CANAL</name>
<reference evidence="13 14" key="3">
    <citation type="journal article" date="2013" name="Genome Biol.">
        <title>Assembly of a phased diploid Candida albicans genome facilitates allele-specific measurements and provides a simple model for repeat and indel structure.</title>
        <authorList>
            <person name="Muzzey D."/>
            <person name="Schwartz K."/>
            <person name="Weissman J.S."/>
            <person name="Sherlock G."/>
        </authorList>
    </citation>
    <scope>NUCLEOTIDE SEQUENCE [LARGE SCALE GENOMIC DNA]</scope>
    <source>
        <strain evidence="14">SC5314 / ATCC MYA-2876</strain>
    </source>
</reference>
<evidence type="ECO:0000256" key="6">
    <source>
        <dbReference type="ARBA" id="ARBA00022970"/>
    </source>
</evidence>
<dbReference type="GeneID" id="3639027"/>
<evidence type="ECO:0000313" key="13">
    <source>
        <dbReference type="EMBL" id="AOW31646.1"/>
    </source>
</evidence>
<keyword evidence="7 10" id="KW-1133">Transmembrane helix</keyword>
<evidence type="ECO:0000256" key="10">
    <source>
        <dbReference type="SAM" id="Phobius"/>
    </source>
</evidence>
<evidence type="ECO:0000256" key="5">
    <source>
        <dbReference type="ARBA" id="ARBA00022692"/>
    </source>
</evidence>
<dbReference type="RefSeq" id="XP_719327.1">
    <property type="nucleotide sequence ID" value="XM_714234.1"/>
</dbReference>
<feature type="transmembrane region" description="Helical" evidence="10">
    <location>
        <begin position="93"/>
        <end position="116"/>
    </location>
</feature>
<dbReference type="STRING" id="237561.A0A1D8PU34"/>
<keyword evidence="9" id="KW-0325">Glycoprotein</keyword>
<organism evidence="13 14">
    <name type="scientific">Candida albicans (strain SC5314 / ATCC MYA-2876)</name>
    <name type="common">Yeast</name>
    <dbReference type="NCBI Taxonomy" id="237561"/>
    <lineage>
        <taxon>Eukaryota</taxon>
        <taxon>Fungi</taxon>
        <taxon>Dikarya</taxon>
        <taxon>Ascomycota</taxon>
        <taxon>Saccharomycotina</taxon>
        <taxon>Pichiomycetes</taxon>
        <taxon>Debaryomycetaceae</taxon>
        <taxon>Candida/Lodderomyces clade</taxon>
        <taxon>Candida</taxon>
    </lineage>
</organism>
<keyword evidence="6" id="KW-0029">Amino-acid transport</keyword>
<comment type="similarity">
    <text evidence="2">Belongs to the amino acid-polyamine-organocation (APC) superfamily. YAT (TC 2.A.3.10) family.</text>
</comment>
<evidence type="ECO:0000256" key="7">
    <source>
        <dbReference type="ARBA" id="ARBA00022989"/>
    </source>
</evidence>
<gene>
    <name evidence="12 13" type="primary">GNP3</name>
    <name evidence="13" type="ordered locus">CAALFM_CR09910WA</name>
    <name evidence="12" type="ordered locus">orf19.7565</name>
</gene>
<feature type="transmembrane region" description="Helical" evidence="10">
    <location>
        <begin position="333"/>
        <end position="355"/>
    </location>
</feature>
<feature type="transmembrane region" description="Helical" evidence="10">
    <location>
        <begin position="175"/>
        <end position="195"/>
    </location>
</feature>
<evidence type="ECO:0000256" key="4">
    <source>
        <dbReference type="ARBA" id="ARBA00022475"/>
    </source>
</evidence>
<protein>
    <submittedName>
        <fullName evidence="13">Gnp3p</fullName>
    </submittedName>
</protein>
<dbReference type="PANTHER" id="PTHR43341:SF17">
    <property type="entry name" value="GENERAL AMINO ACID PERMEASE AGP1-RELATED"/>
    <property type="match status" value="1"/>
</dbReference>
<proteinExistence type="inferred from homology"/>
<dbReference type="AlphaFoldDB" id="A0A1D8PU34"/>
<comment type="subcellular location">
    <subcellularLocation>
        <location evidence="1">Cell membrane</location>
        <topology evidence="1">Multi-pass membrane protein</topology>
    </subcellularLocation>
</comment>
<keyword evidence="5 10" id="KW-0812">Transmembrane</keyword>
<keyword evidence="8 10" id="KW-0472">Membrane</keyword>
<feature type="transmembrane region" description="Helical" evidence="10">
    <location>
        <begin position="246"/>
        <end position="264"/>
    </location>
</feature>
<feature type="transmembrane region" description="Helical" evidence="10">
    <location>
        <begin position="496"/>
        <end position="512"/>
    </location>
</feature>
<dbReference type="Pfam" id="PF00324">
    <property type="entry name" value="AA_permease"/>
    <property type="match status" value="1"/>
</dbReference>
<dbReference type="PIRSF" id="PIRSF006060">
    <property type="entry name" value="AA_transporter"/>
    <property type="match status" value="1"/>
</dbReference>
<keyword evidence="3" id="KW-0813">Transport</keyword>
<accession>A0A1D8PU34</accession>
<keyword evidence="4" id="KW-1003">Cell membrane</keyword>
<dbReference type="GO" id="GO:0005886">
    <property type="term" value="C:plasma membrane"/>
    <property type="evidence" value="ECO:0007669"/>
    <property type="project" value="UniProtKB-SubCell"/>
</dbReference>